<keyword evidence="1" id="KW-0472">Membrane</keyword>
<reference evidence="3" key="1">
    <citation type="submission" date="2014-09" db="EMBL/GenBank/DDBJ databases">
        <title>Vibrio variabilis JCM 19239. (C206) whole genome shotgun sequence.</title>
        <authorList>
            <person name="Sawabe T."/>
            <person name="Meirelles P."/>
            <person name="Nakanishi M."/>
            <person name="Sayaka M."/>
            <person name="Hattori M."/>
            <person name="Ohkuma M."/>
        </authorList>
    </citation>
    <scope>NUCLEOTIDE SEQUENCE [LARGE SCALE GENOMIC DNA]</scope>
    <source>
        <strain evidence="3">JCM 19239</strain>
    </source>
</reference>
<protein>
    <submittedName>
        <fullName evidence="2">Uncharacterized protein</fullName>
    </submittedName>
</protein>
<comment type="caution">
    <text evidence="2">The sequence shown here is derived from an EMBL/GenBank/DDBJ whole genome shotgun (WGS) entry which is preliminary data.</text>
</comment>
<feature type="transmembrane region" description="Helical" evidence="1">
    <location>
        <begin position="12"/>
        <end position="34"/>
    </location>
</feature>
<evidence type="ECO:0000256" key="1">
    <source>
        <dbReference type="SAM" id="Phobius"/>
    </source>
</evidence>
<keyword evidence="1" id="KW-0812">Transmembrane</keyword>
<dbReference type="EMBL" id="BBMS01000139">
    <property type="protein sequence ID" value="GAL31208.1"/>
    <property type="molecule type" value="Genomic_DNA"/>
</dbReference>
<dbReference type="Proteomes" id="UP000029223">
    <property type="component" value="Unassembled WGS sequence"/>
</dbReference>
<evidence type="ECO:0000313" key="3">
    <source>
        <dbReference type="Proteomes" id="UP000029223"/>
    </source>
</evidence>
<organism evidence="2 3">
    <name type="scientific">Vibrio variabilis</name>
    <dbReference type="NCBI Taxonomy" id="990271"/>
    <lineage>
        <taxon>Bacteria</taxon>
        <taxon>Pseudomonadati</taxon>
        <taxon>Pseudomonadota</taxon>
        <taxon>Gammaproteobacteria</taxon>
        <taxon>Vibrionales</taxon>
        <taxon>Vibrionaceae</taxon>
        <taxon>Vibrio</taxon>
    </lineage>
</organism>
<sequence>MRMNKQKLLKENGLNVAFSALVVAIVLKTAIYGWGQCFSFIGFSQFGSLLQYSTLSLITGLTTEKGN</sequence>
<reference evidence="3" key="2">
    <citation type="submission" date="2014-09" db="EMBL/GenBank/DDBJ databases">
        <authorList>
            <consortium name="NBRP consortium"/>
            <person name="Sawabe T."/>
            <person name="Meirelles P."/>
            <person name="Nakanishi M."/>
            <person name="Sayaka M."/>
            <person name="Hattori M."/>
            <person name="Ohkuma M."/>
        </authorList>
    </citation>
    <scope>NUCLEOTIDE SEQUENCE [LARGE SCALE GENOMIC DNA]</scope>
    <source>
        <strain evidence="3">JCM 19239</strain>
    </source>
</reference>
<evidence type="ECO:0000313" key="2">
    <source>
        <dbReference type="EMBL" id="GAL31208.1"/>
    </source>
</evidence>
<keyword evidence="1" id="KW-1133">Transmembrane helix</keyword>
<keyword evidence="3" id="KW-1185">Reference proteome</keyword>
<gene>
    <name evidence="2" type="ORF">JCM19239_2567</name>
</gene>
<accession>A0ABQ0JR45</accession>
<proteinExistence type="predicted"/>
<name>A0ABQ0JR45_9VIBR</name>